<feature type="compositionally biased region" description="Basic residues" evidence="1">
    <location>
        <begin position="48"/>
        <end position="59"/>
    </location>
</feature>
<reference evidence="3" key="2">
    <citation type="journal article" date="2022" name="Microbiol. Resour. Announc.">
        <title>Whole-Genome Sequence of Entomortierella parvispora E1425, a Mucoromycotan Fungus Associated with Burkholderiaceae-Related Endosymbiotic Bacteria.</title>
        <authorList>
            <person name="Herlambang A."/>
            <person name="Guo Y."/>
            <person name="Takashima Y."/>
            <person name="Narisawa K."/>
            <person name="Ohta H."/>
            <person name="Nishizawa T."/>
        </authorList>
    </citation>
    <scope>NUCLEOTIDE SEQUENCE</scope>
    <source>
        <strain evidence="3">E1425</strain>
    </source>
</reference>
<dbReference type="PANTHER" id="PTHR31639:SF256">
    <property type="entry name" value="OS07G0242900 PROTEIN"/>
    <property type="match status" value="1"/>
</dbReference>
<feature type="region of interest" description="Disordered" evidence="1">
    <location>
        <begin position="44"/>
        <end position="73"/>
    </location>
</feature>
<dbReference type="InterPro" id="IPR036047">
    <property type="entry name" value="F-box-like_dom_sf"/>
</dbReference>
<evidence type="ECO:0000313" key="3">
    <source>
        <dbReference type="EMBL" id="GJJ72351.1"/>
    </source>
</evidence>
<protein>
    <recommendedName>
        <fullName evidence="2">F-box domain-containing protein</fullName>
    </recommendedName>
</protein>
<feature type="compositionally biased region" description="Low complexity" evidence="1">
    <location>
        <begin position="12"/>
        <end position="29"/>
    </location>
</feature>
<organism evidence="3 4">
    <name type="scientific">Entomortierella parvispora</name>
    <dbReference type="NCBI Taxonomy" id="205924"/>
    <lineage>
        <taxon>Eukaryota</taxon>
        <taxon>Fungi</taxon>
        <taxon>Fungi incertae sedis</taxon>
        <taxon>Mucoromycota</taxon>
        <taxon>Mortierellomycotina</taxon>
        <taxon>Mortierellomycetes</taxon>
        <taxon>Mortierellales</taxon>
        <taxon>Mortierellaceae</taxon>
        <taxon>Entomortierella</taxon>
    </lineage>
</organism>
<keyword evidence="4" id="KW-1185">Reference proteome</keyword>
<dbReference type="Pfam" id="PF00646">
    <property type="entry name" value="F-box"/>
    <property type="match status" value="1"/>
</dbReference>
<dbReference type="InterPro" id="IPR032675">
    <property type="entry name" value="LRR_dom_sf"/>
</dbReference>
<accession>A0A9P3H8X5</accession>
<feature type="domain" description="F-box" evidence="2">
    <location>
        <begin position="83"/>
        <end position="122"/>
    </location>
</feature>
<feature type="region of interest" description="Disordered" evidence="1">
    <location>
        <begin position="693"/>
        <end position="724"/>
    </location>
</feature>
<evidence type="ECO:0000256" key="1">
    <source>
        <dbReference type="SAM" id="MobiDB-lite"/>
    </source>
</evidence>
<sequence length="791" mass="88973">MVWLFSTHHRSSSSSTTTTTTTTSSSSSSKPYHLLLLSPRSSFSKNSLKAKHSSHKRTQSRNCKNKSDSARTSMGSTPVVFLIPEVLERILSFVPSRDRLRARLVSRDWCRASTAHLDFSAHWVEHPVAKEYSETLQRLGVVTEFHYRLETMYYEEMVEVDVPWRRLRDRIVSSGRVQSISNGSGSSRIRLFDCRGSIHVRSRLLPLFATLPQLTVVRFEGCDLSRVTLKSLFRTCPRLQVLEVRNPSERTLNLRQKGLFAAVSSAEEEREGWHLLQGRQTRLERVVLHTVTIHPRILEDLILHSPSLNELALTQIHAPQVYDTPMPTWTTSTLTSANNVPPSTWIIDSNSGHKDSVAFVDLLASSCPKLKSLKYDATFFRGNELTGALGPLTQLQQLNIPYLCMSRVLLMAIEPRIPTMTRLDLLSGVSSMTFEMRALHEFLCSAVSLETLVCTVEVFGEQYLDLGCALQKLEDETFEAESGASDEIGEGGGAGPFISRNEVKVWGCRNLKEVHLRVSPRPDPTASLEDARRSSRILFGYLSKVCPRLTKITLERPGLDCTLDGGLCLLTGLPDLERLHVRVPSFDTLLNLWDFSWMAQEPTRLQRLADMMSTNNSRFEAAMRAQYEWLGIPDCARSDPSLIRSRLRMVGLSSPEVKSTIISKDTMTMTTTATTATAVRTFSDLSEISTASSHTAISMDLSERSKEDLTRPPSPTLSRGSGRRQVYQAGAGREMMAAIIPPEQRWPQLKRLLIEQRAGDRRNQQVIINGFIKKFRPEVQVFENASERTSN</sequence>
<dbReference type="CDD" id="cd09917">
    <property type="entry name" value="F-box_SF"/>
    <property type="match status" value="1"/>
</dbReference>
<dbReference type="PANTHER" id="PTHR31639">
    <property type="entry name" value="F-BOX PROTEIN-LIKE"/>
    <property type="match status" value="1"/>
</dbReference>
<comment type="caution">
    <text evidence="3">The sequence shown here is derived from an EMBL/GenBank/DDBJ whole genome shotgun (WGS) entry which is preliminary data.</text>
</comment>
<dbReference type="SMART" id="SM00256">
    <property type="entry name" value="FBOX"/>
    <property type="match status" value="1"/>
</dbReference>
<dbReference type="AlphaFoldDB" id="A0A9P3H8X5"/>
<proteinExistence type="predicted"/>
<reference evidence="3" key="1">
    <citation type="submission" date="2021-11" db="EMBL/GenBank/DDBJ databases">
        <authorList>
            <person name="Herlambang A."/>
            <person name="Guo Y."/>
            <person name="Takashima Y."/>
            <person name="Nishizawa T."/>
        </authorList>
    </citation>
    <scope>NUCLEOTIDE SEQUENCE</scope>
    <source>
        <strain evidence="3">E1425</strain>
    </source>
</reference>
<dbReference type="SUPFAM" id="SSF81383">
    <property type="entry name" value="F-box domain"/>
    <property type="match status" value="1"/>
</dbReference>
<evidence type="ECO:0000259" key="2">
    <source>
        <dbReference type="SMART" id="SM00256"/>
    </source>
</evidence>
<dbReference type="Gene3D" id="1.20.1280.50">
    <property type="match status" value="1"/>
</dbReference>
<dbReference type="Gene3D" id="3.80.10.10">
    <property type="entry name" value="Ribonuclease Inhibitor"/>
    <property type="match status" value="1"/>
</dbReference>
<gene>
    <name evidence="3" type="ORF">EMPS_04708</name>
</gene>
<dbReference type="InterPro" id="IPR001810">
    <property type="entry name" value="F-box_dom"/>
</dbReference>
<dbReference type="EMBL" id="BQFW01000006">
    <property type="protein sequence ID" value="GJJ72351.1"/>
    <property type="molecule type" value="Genomic_DNA"/>
</dbReference>
<evidence type="ECO:0000313" key="4">
    <source>
        <dbReference type="Proteomes" id="UP000827284"/>
    </source>
</evidence>
<feature type="region of interest" description="Disordered" evidence="1">
    <location>
        <begin position="1"/>
        <end position="32"/>
    </location>
</feature>
<dbReference type="SUPFAM" id="SSF52047">
    <property type="entry name" value="RNI-like"/>
    <property type="match status" value="1"/>
</dbReference>
<name>A0A9P3H8X5_9FUNG</name>
<feature type="compositionally biased region" description="Basic and acidic residues" evidence="1">
    <location>
        <begin position="701"/>
        <end position="710"/>
    </location>
</feature>
<dbReference type="OrthoDB" id="2360860at2759"/>
<dbReference type="Proteomes" id="UP000827284">
    <property type="component" value="Unassembled WGS sequence"/>
</dbReference>